<feature type="domain" description="Phage tail tape measure protein" evidence="1">
    <location>
        <begin position="55"/>
        <end position="258"/>
    </location>
</feature>
<name>A0A0W8F8F8_9ZZZZ</name>
<reference evidence="2" key="1">
    <citation type="journal article" date="2015" name="Proc. Natl. Acad. Sci. U.S.A.">
        <title>Networks of energetic and metabolic interactions define dynamics in microbial communities.</title>
        <authorList>
            <person name="Embree M."/>
            <person name="Liu J.K."/>
            <person name="Al-Bassam M.M."/>
            <person name="Zengler K."/>
        </authorList>
    </citation>
    <scope>NUCLEOTIDE SEQUENCE</scope>
</reference>
<organism evidence="2">
    <name type="scientific">hydrocarbon metagenome</name>
    <dbReference type="NCBI Taxonomy" id="938273"/>
    <lineage>
        <taxon>unclassified sequences</taxon>
        <taxon>metagenomes</taxon>
        <taxon>ecological metagenomes</taxon>
    </lineage>
</organism>
<proteinExistence type="predicted"/>
<dbReference type="InterPro" id="IPR010090">
    <property type="entry name" value="Phage_tape_meas"/>
</dbReference>
<protein>
    <submittedName>
        <fullName evidence="2">Phage tail length tape-measure protein</fullName>
    </submittedName>
</protein>
<dbReference type="Pfam" id="PF10145">
    <property type="entry name" value="PhageMin_Tail"/>
    <property type="match status" value="1"/>
</dbReference>
<evidence type="ECO:0000259" key="1">
    <source>
        <dbReference type="Pfam" id="PF10145"/>
    </source>
</evidence>
<sequence length="781" mass="81718">MGPTGMVATAAIAGSAVIAKAAWDASSAWEAGMAQISKTTGIEKGTSDFSQLNAELKDLYSTMPTTASEIQNVAKAAGSLGIEKDSIAGFTQVALEMGSAFDIPAEEAAVAVGKVQGQLKSLDGLDSAQFARNFGSAVDYIGNNFNATEKDVLDFSTRVSGSLSALGSSAYEIAGWGGMLSSVFPSAERAAGSFDALLNQLTTNTESQAIAAELLSTNTEDFMRAMTTDPTDTLLRIGSALEALPSEKLMETTKTLGGTYGMDTLTKMVGHTEEWREAIEGAVEAGEKGTSIGESFAAGSDNAKAAIQELKNSVETILIDIGEPALDAFTPVIQGLADGLNDIRTIGENLWEPLTTVLTPMTTSVSLIADGIGTMAGIQLDGLVLASQSINSAFETGSAYVEAFREEFGEIVTNTTAFKTVSDRVDGITLAVSDLKDEALEVFDTVVAGFAEAIPTAISGTASAIGGLLDEAGLGGVTDAVGGIVSFFQEVDKNAAEKLGKDAGKKIADGIKDSDLPRAPGEALSSQEARAAVEEAARDLGDIVSDPIYWKDLPISQSIDAITGRVYDQRGAKWKGSRGEIVGTVSVGGVGIAAEMEVTNKSSDVVLKTESGQEIDRRGIYGGEFNGDPQAAIMDMVRAHPEVFGGLTELEQAEFAGDVVKAESLKIQAGVVDVGITTEARLKELSSLDLDTLRANITEIEAEIAGLAEGLKEIDSTFEEMSIEPVNMTVALQTDQARADWDLLVRDIEGLVVRMPVVLDVQVYADDIRAIIADELRAMVA</sequence>
<evidence type="ECO:0000313" key="2">
    <source>
        <dbReference type="EMBL" id="KUG17156.1"/>
    </source>
</evidence>
<comment type="caution">
    <text evidence="2">The sequence shown here is derived from an EMBL/GenBank/DDBJ whole genome shotgun (WGS) entry which is preliminary data.</text>
</comment>
<dbReference type="NCBIfam" id="TIGR01760">
    <property type="entry name" value="tape_meas_TP901"/>
    <property type="match status" value="1"/>
</dbReference>
<dbReference type="EMBL" id="LNQE01001460">
    <property type="protein sequence ID" value="KUG17156.1"/>
    <property type="molecule type" value="Genomic_DNA"/>
</dbReference>
<dbReference type="AlphaFoldDB" id="A0A0W8F8F8"/>
<gene>
    <name evidence="2" type="ORF">ASZ90_013159</name>
</gene>
<accession>A0A0W8F8F8</accession>